<evidence type="ECO:0000256" key="2">
    <source>
        <dbReference type="ARBA" id="ARBA00022475"/>
    </source>
</evidence>
<evidence type="ECO:0000256" key="8">
    <source>
        <dbReference type="SAM" id="Phobius"/>
    </source>
</evidence>
<evidence type="ECO:0000259" key="9">
    <source>
        <dbReference type="Pfam" id="PF13231"/>
    </source>
</evidence>
<evidence type="ECO:0000313" key="11">
    <source>
        <dbReference type="Proteomes" id="UP001553161"/>
    </source>
</evidence>
<dbReference type="InterPro" id="IPR038731">
    <property type="entry name" value="RgtA/B/C-like"/>
</dbReference>
<keyword evidence="7 8" id="KW-0472">Membrane</keyword>
<evidence type="ECO:0000256" key="1">
    <source>
        <dbReference type="ARBA" id="ARBA00004651"/>
    </source>
</evidence>
<feature type="transmembrane region" description="Helical" evidence="8">
    <location>
        <begin position="357"/>
        <end position="375"/>
    </location>
</feature>
<dbReference type="EC" id="2.4.-.-" evidence="10"/>
<sequence>MSGQSGTKSEYAILAGILVLALGLRLFGANAPLWFDELTTLHTHLRLPWSQMMHDFEMNHHYLFSLQAKAAMAVWGEAPWVLRLPSILFGTATVAAVWVLARDVLGVRIAHASGLLVALSYHEVWFSQNARGYAELAFWCTLGLIAFLRGMTGMRLAPWLWFGGALAAAGFTHLTGTTFFLALGVLWLATVAVRALRGRMARETLVQPLIGAGLGLVALAAVYLPMVPSMLDTVGGVSGTSAVDPMKEYQNPLWTVLEGVRTALGSGGGLTALVALAVLVVCAAGAWRAHPRAPLFAPAVVLHIVVTIGLLMAVNMRIWPRFFFVDIGLMMILIVAGVAQFSDWIAAALGRDRLGPLLWRGGVVAMVLISAGLLSRNYLAPKQDLAGALAYAESQRQPGERVYSLGPGGVLYRSFFGADWGEVRTSPEYMAMMADPAPVLLVVPFPQRVRRAIPEFAADQQGVLQELALLRGTLGDGNIVILRRP</sequence>
<gene>
    <name evidence="10" type="ORF">AB0T83_14925</name>
</gene>
<name>A0ABV3L984_9RHOB</name>
<comment type="caution">
    <text evidence="10">The sequence shown here is derived from an EMBL/GenBank/DDBJ whole genome shotgun (WGS) entry which is preliminary data.</text>
</comment>
<keyword evidence="11" id="KW-1185">Reference proteome</keyword>
<evidence type="ECO:0000256" key="5">
    <source>
        <dbReference type="ARBA" id="ARBA00022692"/>
    </source>
</evidence>
<comment type="subcellular location">
    <subcellularLocation>
        <location evidence="1">Cell membrane</location>
        <topology evidence="1">Multi-pass membrane protein</topology>
    </subcellularLocation>
</comment>
<feature type="transmembrane region" description="Helical" evidence="8">
    <location>
        <begin position="205"/>
        <end position="224"/>
    </location>
</feature>
<feature type="transmembrane region" description="Helical" evidence="8">
    <location>
        <begin position="160"/>
        <end position="193"/>
    </location>
</feature>
<feature type="domain" description="Glycosyltransferase RgtA/B/C/D-like" evidence="9">
    <location>
        <begin position="66"/>
        <end position="191"/>
    </location>
</feature>
<evidence type="ECO:0000313" key="10">
    <source>
        <dbReference type="EMBL" id="MEV8468068.1"/>
    </source>
</evidence>
<proteinExistence type="predicted"/>
<dbReference type="InterPro" id="IPR050297">
    <property type="entry name" value="LipidA_mod_glycosyltrf_83"/>
</dbReference>
<organism evidence="10 11">
    <name type="scientific">Meridianimarinicoccus marinus</name>
    <dbReference type="NCBI Taxonomy" id="3231483"/>
    <lineage>
        <taxon>Bacteria</taxon>
        <taxon>Pseudomonadati</taxon>
        <taxon>Pseudomonadota</taxon>
        <taxon>Alphaproteobacteria</taxon>
        <taxon>Rhodobacterales</taxon>
        <taxon>Paracoccaceae</taxon>
        <taxon>Meridianimarinicoccus</taxon>
    </lineage>
</organism>
<feature type="transmembrane region" description="Helical" evidence="8">
    <location>
        <begin position="12"/>
        <end position="35"/>
    </location>
</feature>
<evidence type="ECO:0000256" key="4">
    <source>
        <dbReference type="ARBA" id="ARBA00022679"/>
    </source>
</evidence>
<keyword evidence="6 8" id="KW-1133">Transmembrane helix</keyword>
<feature type="transmembrane region" description="Helical" evidence="8">
    <location>
        <begin position="136"/>
        <end position="154"/>
    </location>
</feature>
<keyword evidence="3 10" id="KW-0328">Glycosyltransferase</keyword>
<feature type="transmembrane region" description="Helical" evidence="8">
    <location>
        <begin position="295"/>
        <end position="316"/>
    </location>
</feature>
<dbReference type="Proteomes" id="UP001553161">
    <property type="component" value="Unassembled WGS sequence"/>
</dbReference>
<dbReference type="PANTHER" id="PTHR33908">
    <property type="entry name" value="MANNOSYLTRANSFERASE YKCB-RELATED"/>
    <property type="match status" value="1"/>
</dbReference>
<protein>
    <submittedName>
        <fullName evidence="10">Glycosyltransferase family 39 protein</fullName>
        <ecNumber evidence="10">2.4.-.-</ecNumber>
    </submittedName>
</protein>
<evidence type="ECO:0000256" key="7">
    <source>
        <dbReference type="ARBA" id="ARBA00023136"/>
    </source>
</evidence>
<feature type="transmembrane region" description="Helical" evidence="8">
    <location>
        <begin position="263"/>
        <end position="283"/>
    </location>
</feature>
<feature type="transmembrane region" description="Helical" evidence="8">
    <location>
        <begin position="80"/>
        <end position="101"/>
    </location>
</feature>
<accession>A0ABV3L984</accession>
<dbReference type="PANTHER" id="PTHR33908:SF11">
    <property type="entry name" value="MEMBRANE PROTEIN"/>
    <property type="match status" value="1"/>
</dbReference>
<evidence type="ECO:0000256" key="3">
    <source>
        <dbReference type="ARBA" id="ARBA00022676"/>
    </source>
</evidence>
<feature type="transmembrane region" description="Helical" evidence="8">
    <location>
        <begin position="322"/>
        <end position="345"/>
    </location>
</feature>
<reference evidence="10 11" key="1">
    <citation type="submission" date="2024-07" db="EMBL/GenBank/DDBJ databases">
        <authorList>
            <person name="Kang M."/>
        </authorList>
    </citation>
    <scope>NUCLEOTIDE SEQUENCE [LARGE SCALE GENOMIC DNA]</scope>
    <source>
        <strain evidence="10 11">DFM31</strain>
    </source>
</reference>
<evidence type="ECO:0000256" key="6">
    <source>
        <dbReference type="ARBA" id="ARBA00022989"/>
    </source>
</evidence>
<dbReference type="GO" id="GO:0016757">
    <property type="term" value="F:glycosyltransferase activity"/>
    <property type="evidence" value="ECO:0007669"/>
    <property type="project" value="UniProtKB-KW"/>
</dbReference>
<dbReference type="RefSeq" id="WP_366194021.1">
    <property type="nucleotide sequence ID" value="NZ_JBFBVU010000021.1"/>
</dbReference>
<keyword evidence="4 10" id="KW-0808">Transferase</keyword>
<keyword evidence="2" id="KW-1003">Cell membrane</keyword>
<keyword evidence="5 8" id="KW-0812">Transmembrane</keyword>
<dbReference type="Pfam" id="PF13231">
    <property type="entry name" value="PMT_2"/>
    <property type="match status" value="1"/>
</dbReference>
<dbReference type="EMBL" id="JBFBVU010000021">
    <property type="protein sequence ID" value="MEV8468068.1"/>
    <property type="molecule type" value="Genomic_DNA"/>
</dbReference>